<comment type="caution">
    <text evidence="2">The sequence shown here is derived from an EMBL/GenBank/DDBJ whole genome shotgun (WGS) entry which is preliminary data.</text>
</comment>
<evidence type="ECO:0000313" key="2">
    <source>
        <dbReference type="EMBL" id="KAK8045832.1"/>
    </source>
</evidence>
<keyword evidence="3" id="KW-1185">Reference proteome</keyword>
<gene>
    <name evidence="2" type="ORF">PG996_013896</name>
</gene>
<dbReference type="EMBL" id="JAQQWM010000009">
    <property type="protein sequence ID" value="KAK8045832.1"/>
    <property type="molecule type" value="Genomic_DNA"/>
</dbReference>
<reference evidence="2 3" key="1">
    <citation type="submission" date="2023-01" db="EMBL/GenBank/DDBJ databases">
        <title>Analysis of 21 Apiospora genomes using comparative genomics revels a genus with tremendous synthesis potential of carbohydrate active enzymes and secondary metabolites.</title>
        <authorList>
            <person name="Sorensen T."/>
        </authorList>
    </citation>
    <scope>NUCLEOTIDE SEQUENCE [LARGE SCALE GENOMIC DNA]</scope>
    <source>
        <strain evidence="2 3">CBS 83171</strain>
    </source>
</reference>
<organism evidence="2 3">
    <name type="scientific">Apiospora saccharicola</name>
    <dbReference type="NCBI Taxonomy" id="335842"/>
    <lineage>
        <taxon>Eukaryota</taxon>
        <taxon>Fungi</taxon>
        <taxon>Dikarya</taxon>
        <taxon>Ascomycota</taxon>
        <taxon>Pezizomycotina</taxon>
        <taxon>Sordariomycetes</taxon>
        <taxon>Xylariomycetidae</taxon>
        <taxon>Amphisphaeriales</taxon>
        <taxon>Apiosporaceae</taxon>
        <taxon>Apiospora</taxon>
    </lineage>
</organism>
<sequence>MYSKSQGTLQNPREKPSSVVRWVPWRTFRAGSAEMVPGSKAGRLWMEKAHRRQAPDRNPAINPAHVWANVSHSRHP</sequence>
<evidence type="ECO:0000313" key="3">
    <source>
        <dbReference type="Proteomes" id="UP001446871"/>
    </source>
</evidence>
<name>A0ABR1THF6_9PEZI</name>
<proteinExistence type="predicted"/>
<accession>A0ABR1THF6</accession>
<protein>
    <submittedName>
        <fullName evidence="2">Uncharacterized protein</fullName>
    </submittedName>
</protein>
<feature type="region of interest" description="Disordered" evidence="1">
    <location>
        <begin position="52"/>
        <end position="76"/>
    </location>
</feature>
<evidence type="ECO:0000256" key="1">
    <source>
        <dbReference type="SAM" id="MobiDB-lite"/>
    </source>
</evidence>
<dbReference type="Proteomes" id="UP001446871">
    <property type="component" value="Unassembled WGS sequence"/>
</dbReference>